<dbReference type="EMBL" id="ML736398">
    <property type="protein sequence ID" value="KAE8371779.1"/>
    <property type="molecule type" value="Genomic_DNA"/>
</dbReference>
<dbReference type="Proteomes" id="UP000326198">
    <property type="component" value="Unassembled WGS sequence"/>
</dbReference>
<accession>A0A5N7ARY2</accession>
<keyword evidence="2" id="KW-1185">Reference proteome</keyword>
<dbReference type="AlphaFoldDB" id="A0A5N7ARY2"/>
<gene>
    <name evidence="1" type="ORF">BDV26DRAFT_117409</name>
</gene>
<evidence type="ECO:0000313" key="1">
    <source>
        <dbReference type="EMBL" id="KAE8371779.1"/>
    </source>
</evidence>
<organism evidence="1 2">
    <name type="scientific">Aspergillus bertholletiae</name>
    <dbReference type="NCBI Taxonomy" id="1226010"/>
    <lineage>
        <taxon>Eukaryota</taxon>
        <taxon>Fungi</taxon>
        <taxon>Dikarya</taxon>
        <taxon>Ascomycota</taxon>
        <taxon>Pezizomycotina</taxon>
        <taxon>Eurotiomycetes</taxon>
        <taxon>Eurotiomycetidae</taxon>
        <taxon>Eurotiales</taxon>
        <taxon>Aspergillaceae</taxon>
        <taxon>Aspergillus</taxon>
        <taxon>Aspergillus subgen. Circumdati</taxon>
    </lineage>
</organism>
<proteinExistence type="predicted"/>
<sequence>MTHFCLRVQGTTPSGKNSHNLRFLVHSIEVTLLPLRDRLQTLKRETGKPIKGFFKYMHVRQLKKKKKRKVTSRDKQ</sequence>
<protein>
    <submittedName>
        <fullName evidence="1">Uncharacterized protein</fullName>
    </submittedName>
</protein>
<reference evidence="1 2" key="1">
    <citation type="submission" date="2019-04" db="EMBL/GenBank/DDBJ databases">
        <title>Friends and foes A comparative genomics studyof 23 Aspergillus species from section Flavi.</title>
        <authorList>
            <consortium name="DOE Joint Genome Institute"/>
            <person name="Kjaerbolling I."/>
            <person name="Vesth T."/>
            <person name="Frisvad J.C."/>
            <person name="Nybo J.L."/>
            <person name="Theobald S."/>
            <person name="Kildgaard S."/>
            <person name="Isbrandt T."/>
            <person name="Kuo A."/>
            <person name="Sato A."/>
            <person name="Lyhne E.K."/>
            <person name="Kogle M.E."/>
            <person name="Wiebenga A."/>
            <person name="Kun R.S."/>
            <person name="Lubbers R.J."/>
            <person name="Makela M.R."/>
            <person name="Barry K."/>
            <person name="Chovatia M."/>
            <person name="Clum A."/>
            <person name="Daum C."/>
            <person name="Haridas S."/>
            <person name="He G."/>
            <person name="LaButti K."/>
            <person name="Lipzen A."/>
            <person name="Mondo S."/>
            <person name="Riley R."/>
            <person name="Salamov A."/>
            <person name="Simmons B.A."/>
            <person name="Magnuson J.K."/>
            <person name="Henrissat B."/>
            <person name="Mortensen U.H."/>
            <person name="Larsen T.O."/>
            <person name="Devries R.P."/>
            <person name="Grigoriev I.V."/>
            <person name="Machida M."/>
            <person name="Baker S.E."/>
            <person name="Andersen M.R."/>
        </authorList>
    </citation>
    <scope>NUCLEOTIDE SEQUENCE [LARGE SCALE GENOMIC DNA]</scope>
    <source>
        <strain evidence="1 2">IBT 29228</strain>
    </source>
</reference>
<evidence type="ECO:0000313" key="2">
    <source>
        <dbReference type="Proteomes" id="UP000326198"/>
    </source>
</evidence>
<name>A0A5N7ARY2_9EURO</name>